<reference evidence="1 2" key="1">
    <citation type="submission" date="2014-08" db="EMBL/GenBank/DDBJ databases">
        <title>Complete genome sequence of Corynebacterium sphenisci CECT 5990(T) (=DSM 44792(T)), isolated from healthy wild penguins.</title>
        <authorList>
            <person name="Ruckert C."/>
            <person name="Albersmeier A."/>
            <person name="Winkler A."/>
            <person name="Kalinowski J."/>
        </authorList>
    </citation>
    <scope>NUCLEOTIDE SEQUENCE [LARGE SCALE GENOMIC DNA]</scope>
    <source>
        <strain evidence="1 2">DSM 44792</strain>
    </source>
</reference>
<name>A0A1L7CW84_9CORY</name>
<dbReference type="InterPro" id="IPR027961">
    <property type="entry name" value="DUF4442"/>
</dbReference>
<dbReference type="Pfam" id="PF14539">
    <property type="entry name" value="DUF4442"/>
    <property type="match status" value="1"/>
</dbReference>
<dbReference type="KEGG" id="csph:CSPHI_02505"/>
<dbReference type="Proteomes" id="UP000185469">
    <property type="component" value="Chromosome"/>
</dbReference>
<proteinExistence type="predicted"/>
<accession>A0A1L7CW84</accession>
<evidence type="ECO:0000313" key="2">
    <source>
        <dbReference type="Proteomes" id="UP000185469"/>
    </source>
</evidence>
<organism evidence="1 2">
    <name type="scientific">Corynebacterium sphenisci DSM 44792</name>
    <dbReference type="NCBI Taxonomy" id="1437874"/>
    <lineage>
        <taxon>Bacteria</taxon>
        <taxon>Bacillati</taxon>
        <taxon>Actinomycetota</taxon>
        <taxon>Actinomycetes</taxon>
        <taxon>Mycobacteriales</taxon>
        <taxon>Corynebacteriaceae</taxon>
        <taxon>Corynebacterium</taxon>
    </lineage>
</organism>
<dbReference type="OrthoDB" id="793353at2"/>
<dbReference type="CDD" id="cd03443">
    <property type="entry name" value="PaaI_thioesterase"/>
    <property type="match status" value="1"/>
</dbReference>
<dbReference type="SUPFAM" id="SSF54637">
    <property type="entry name" value="Thioesterase/thiol ester dehydrase-isomerase"/>
    <property type="match status" value="1"/>
</dbReference>
<dbReference type="RefSeq" id="WP_075691350.1">
    <property type="nucleotide sequence ID" value="NZ_CP009248.1"/>
</dbReference>
<protein>
    <submittedName>
        <fullName evidence="1">Thioesterase</fullName>
    </submittedName>
</protein>
<dbReference type="Gene3D" id="3.10.129.10">
    <property type="entry name" value="Hotdog Thioesterase"/>
    <property type="match status" value="1"/>
</dbReference>
<gene>
    <name evidence="1" type="ORF">CSPHI_02505</name>
</gene>
<dbReference type="EMBL" id="CP009248">
    <property type="protein sequence ID" value="APT90129.1"/>
    <property type="molecule type" value="Genomic_DNA"/>
</dbReference>
<dbReference type="AlphaFoldDB" id="A0A1L7CW84"/>
<evidence type="ECO:0000313" key="1">
    <source>
        <dbReference type="EMBL" id="APT90129.1"/>
    </source>
</evidence>
<keyword evidence="2" id="KW-1185">Reference proteome</keyword>
<sequence>MTDVNQPPPTRTLALWRRLSRVPLIGTRLFSAGICLAAPYFGSVLPHVLEMAPGRAVVRAPKWWGVRNHIGTFHAIAGCNVAETAMGMLCEASVPATHRWVPKAMDVRYVTISRGGLTGTATAELPDFAGITAGTGGVDLPVTIELRDAEGTVVQEVVITCWVTARRTGA</sequence>
<dbReference type="STRING" id="1437874.CSPHI_02505"/>
<dbReference type="InterPro" id="IPR029069">
    <property type="entry name" value="HotDog_dom_sf"/>
</dbReference>